<dbReference type="PANTHER" id="PTHR10288">
    <property type="entry name" value="KH DOMAIN CONTAINING RNA BINDING PROTEIN"/>
    <property type="match status" value="1"/>
</dbReference>
<feature type="domain" description="K Homology" evidence="4">
    <location>
        <begin position="382"/>
        <end position="453"/>
    </location>
</feature>
<feature type="compositionally biased region" description="Basic and acidic residues" evidence="3">
    <location>
        <begin position="1"/>
        <end position="10"/>
    </location>
</feature>
<dbReference type="SUPFAM" id="SSF54791">
    <property type="entry name" value="Eukaryotic type KH-domain (KH-domain type I)"/>
    <property type="match status" value="3"/>
</dbReference>
<dbReference type="SMART" id="SM00322">
    <property type="entry name" value="KH"/>
    <property type="match status" value="3"/>
</dbReference>
<feature type="domain" description="K Homology" evidence="4">
    <location>
        <begin position="193"/>
        <end position="264"/>
    </location>
</feature>
<feature type="region of interest" description="Disordered" evidence="3">
    <location>
        <begin position="1"/>
        <end position="189"/>
    </location>
</feature>
<name>A0A4P9XPU9_9FUNG</name>
<keyword evidence="6" id="KW-1185">Reference proteome</keyword>
<dbReference type="InterPro" id="IPR004087">
    <property type="entry name" value="KH_dom"/>
</dbReference>
<dbReference type="STRING" id="78915.A0A4P9XPU9"/>
<feature type="domain" description="K Homology" evidence="4">
    <location>
        <begin position="280"/>
        <end position="352"/>
    </location>
</feature>
<dbReference type="CDD" id="cd00105">
    <property type="entry name" value="KH-I"/>
    <property type="match status" value="1"/>
</dbReference>
<accession>A0A4P9XPU9</accession>
<sequence>MSSPSEHQRDGSASPQAADKEPAFVEQAEPTAEDKKPQPASDDDKPAPPRDDESKTEDKSEGDKDGEDTKEKPSASLESDSKVDFSDALARAKAVAAKIAQKGADEPSESPVSHGTKRGYDDVDRNGYDSEHRYDRSGDRDRESKRSAYEDRAVIERGPAPPSASSHSHYGLGSQEHQSTSTHHLYGASATGGTVSKEFLVPHAMAGLVIGRGGENLKRIEQQTQTRVQFSQDPPDHQGMRRVTATGSPDNVDRAYQMIQALMEDPQPGRMVSDIMPSPSQRTEVLLVPNERVGLLIGRGGDTVREIQRRSNVRVNVTPDDHASGQTERPVQIIGDEHGVQMARAMIQEIIEGTSPLLNGMGGGGYGSAPSTVGVVMAGPSGTITETIEVTNDSVGGIIGRGGETVKYLQQLSGARIQVEPNTGGHQPMRKVHIAGTQDAVARARGMIDEQVSARSRGVPGRYDPRAHEYGGQGGRGGGGGSGYFGGYGQGGYGGYGQQSSAADYSAYYAQYGQQYADYYAQYYNQQNQQGASGQNQGGSQNP</sequence>
<gene>
    <name evidence="5" type="ORF">THASP1DRAFT_30143</name>
</gene>
<feature type="compositionally biased region" description="Basic and acidic residues" evidence="3">
    <location>
        <begin position="32"/>
        <end position="85"/>
    </location>
</feature>
<dbReference type="GO" id="GO:0003723">
    <property type="term" value="F:RNA binding"/>
    <property type="evidence" value="ECO:0007669"/>
    <property type="project" value="UniProtKB-UniRule"/>
</dbReference>
<proteinExistence type="predicted"/>
<dbReference type="PROSITE" id="PS50084">
    <property type="entry name" value="KH_TYPE_1"/>
    <property type="match status" value="3"/>
</dbReference>
<feature type="compositionally biased region" description="Low complexity" evidence="3">
    <location>
        <begin position="88"/>
        <end position="102"/>
    </location>
</feature>
<evidence type="ECO:0000256" key="3">
    <source>
        <dbReference type="SAM" id="MobiDB-lite"/>
    </source>
</evidence>
<reference evidence="6" key="1">
    <citation type="journal article" date="2018" name="Nat. Microbiol.">
        <title>Leveraging single-cell genomics to expand the fungal tree of life.</title>
        <authorList>
            <person name="Ahrendt S.R."/>
            <person name="Quandt C.A."/>
            <person name="Ciobanu D."/>
            <person name="Clum A."/>
            <person name="Salamov A."/>
            <person name="Andreopoulos B."/>
            <person name="Cheng J.F."/>
            <person name="Woyke T."/>
            <person name="Pelin A."/>
            <person name="Henrissat B."/>
            <person name="Reynolds N.K."/>
            <person name="Benny G.L."/>
            <person name="Smith M.E."/>
            <person name="James T.Y."/>
            <person name="Grigoriev I.V."/>
        </authorList>
    </citation>
    <scope>NUCLEOTIDE SEQUENCE [LARGE SCALE GENOMIC DNA]</scope>
    <source>
        <strain evidence="6">RSA 1356</strain>
    </source>
</reference>
<dbReference type="Proteomes" id="UP000271241">
    <property type="component" value="Unassembled WGS sequence"/>
</dbReference>
<dbReference type="Gene3D" id="3.30.1370.10">
    <property type="entry name" value="K Homology domain, type 1"/>
    <property type="match status" value="3"/>
</dbReference>
<keyword evidence="1" id="KW-0677">Repeat</keyword>
<dbReference type="AlphaFoldDB" id="A0A4P9XPU9"/>
<dbReference type="InterPro" id="IPR036612">
    <property type="entry name" value="KH_dom_type_1_sf"/>
</dbReference>
<organism evidence="5 6">
    <name type="scientific">Thamnocephalis sphaerospora</name>
    <dbReference type="NCBI Taxonomy" id="78915"/>
    <lineage>
        <taxon>Eukaryota</taxon>
        <taxon>Fungi</taxon>
        <taxon>Fungi incertae sedis</taxon>
        <taxon>Zoopagomycota</taxon>
        <taxon>Zoopagomycotina</taxon>
        <taxon>Zoopagomycetes</taxon>
        <taxon>Zoopagales</taxon>
        <taxon>Sigmoideomycetaceae</taxon>
        <taxon>Thamnocephalis</taxon>
    </lineage>
</organism>
<protein>
    <recommendedName>
        <fullName evidence="4">K Homology domain-containing protein</fullName>
    </recommendedName>
</protein>
<evidence type="ECO:0000313" key="5">
    <source>
        <dbReference type="EMBL" id="RKP08044.1"/>
    </source>
</evidence>
<keyword evidence="2" id="KW-0694">RNA-binding</keyword>
<dbReference type="EMBL" id="KZ992644">
    <property type="protein sequence ID" value="RKP08044.1"/>
    <property type="molecule type" value="Genomic_DNA"/>
</dbReference>
<feature type="region of interest" description="Disordered" evidence="3">
    <location>
        <begin position="227"/>
        <end position="249"/>
    </location>
</feature>
<evidence type="ECO:0000256" key="2">
    <source>
        <dbReference type="PROSITE-ProRule" id="PRU00117"/>
    </source>
</evidence>
<evidence type="ECO:0000259" key="4">
    <source>
        <dbReference type="SMART" id="SM00322"/>
    </source>
</evidence>
<feature type="compositionally biased region" description="Basic and acidic residues" evidence="3">
    <location>
        <begin position="118"/>
        <end position="155"/>
    </location>
</feature>
<dbReference type="InterPro" id="IPR004088">
    <property type="entry name" value="KH_dom_type_1"/>
</dbReference>
<evidence type="ECO:0000256" key="1">
    <source>
        <dbReference type="ARBA" id="ARBA00022737"/>
    </source>
</evidence>
<dbReference type="OrthoDB" id="5204190at2759"/>
<dbReference type="Pfam" id="PF00013">
    <property type="entry name" value="KH_1"/>
    <property type="match status" value="3"/>
</dbReference>
<evidence type="ECO:0000313" key="6">
    <source>
        <dbReference type="Proteomes" id="UP000271241"/>
    </source>
</evidence>